<dbReference type="OrthoDB" id="3386555at2"/>
<proteinExistence type="predicted"/>
<dbReference type="Proteomes" id="UP000217103">
    <property type="component" value="Unassembled WGS sequence"/>
</dbReference>
<evidence type="ECO:0000256" key="2">
    <source>
        <dbReference type="SAM" id="Phobius"/>
    </source>
</evidence>
<keyword evidence="2" id="KW-1133">Transmembrane helix</keyword>
<dbReference type="STRING" id="35622.SAMN04489764_0700"/>
<reference evidence="3 4" key="1">
    <citation type="submission" date="2016-10" db="EMBL/GenBank/DDBJ databases">
        <authorList>
            <person name="de Groot N.N."/>
        </authorList>
    </citation>
    <scope>NUCLEOTIDE SEQUENCE [LARGE SCALE GENOMIC DNA]</scope>
    <source>
        <strain evidence="3 4">DSM 43794</strain>
    </source>
</reference>
<dbReference type="EMBL" id="FNKK01000002">
    <property type="protein sequence ID" value="SDQ44420.1"/>
    <property type="molecule type" value="Genomic_DNA"/>
</dbReference>
<accession>A0A1H1AXN8</accession>
<feature type="transmembrane region" description="Helical" evidence="2">
    <location>
        <begin position="115"/>
        <end position="138"/>
    </location>
</feature>
<evidence type="ECO:0000256" key="1">
    <source>
        <dbReference type="SAM" id="MobiDB-lite"/>
    </source>
</evidence>
<evidence type="ECO:0000313" key="3">
    <source>
        <dbReference type="EMBL" id="SDQ44420.1"/>
    </source>
</evidence>
<feature type="region of interest" description="Disordered" evidence="1">
    <location>
        <begin position="1"/>
        <end position="97"/>
    </location>
</feature>
<organism evidence="3 4">
    <name type="scientific">Thermostaphylospora chromogena</name>
    <dbReference type="NCBI Taxonomy" id="35622"/>
    <lineage>
        <taxon>Bacteria</taxon>
        <taxon>Bacillati</taxon>
        <taxon>Actinomycetota</taxon>
        <taxon>Actinomycetes</taxon>
        <taxon>Streptosporangiales</taxon>
        <taxon>Thermomonosporaceae</taxon>
        <taxon>Thermostaphylospora</taxon>
    </lineage>
</organism>
<sequence>MSQPGRSEQPAGRPEITPAPPGGAPRGGSSRRVITGGLPRAGRSRRGSPFPVASSRGARTRYASGAGDRAGGRYDGRDRGGGAARWPGFGGRRPADPRAAEHEELARGVRYRSALLFLLAAIIVVAVVNVVISTTALMRETGSRPLTTAERAAYVEEDIARRWHAWPVHVVFPSDLEYIGLAHTRHYAHRVGIAPEVPCREGVDAPVAGVLEEHGCRTLLRATYVDQTGMFAVTVGIAVLKNEEERVKAAAKLPVDDRVGVHPVAFPNTVTSLFGKAQRQRNGWVGAGPYIVFSTAGYTDGRTREAVPPEEILHSELWPTAQSIAGHIAHALGEPPNVPRCTQGNVC</sequence>
<dbReference type="AlphaFoldDB" id="A0A1H1AXN8"/>
<name>A0A1H1AXN8_9ACTN</name>
<feature type="compositionally biased region" description="Basic and acidic residues" evidence="1">
    <location>
        <begin position="70"/>
        <end position="80"/>
    </location>
</feature>
<protein>
    <submittedName>
        <fullName evidence="3">Uncharacterized protein</fullName>
    </submittedName>
</protein>
<keyword evidence="2" id="KW-0812">Transmembrane</keyword>
<dbReference type="RefSeq" id="WP_093257677.1">
    <property type="nucleotide sequence ID" value="NZ_FNKK01000002.1"/>
</dbReference>
<keyword evidence="2" id="KW-0472">Membrane</keyword>
<keyword evidence="4" id="KW-1185">Reference proteome</keyword>
<evidence type="ECO:0000313" key="4">
    <source>
        <dbReference type="Proteomes" id="UP000217103"/>
    </source>
</evidence>
<gene>
    <name evidence="3" type="ORF">SAMN04489764_0700</name>
</gene>